<feature type="domain" description="RPAP1 N-terminal" evidence="2">
    <location>
        <begin position="416"/>
        <end position="457"/>
    </location>
</feature>
<dbReference type="Proteomes" id="UP000252519">
    <property type="component" value="Unassembled WGS sequence"/>
</dbReference>
<name>A0A368GKH5_ANCCA</name>
<sequence>MNVTIDSEDGGSHRYRKNMVYKSLRRSSSQIMTNIKKKLSDAENSVRYRRALRPLNESRSPSPVHGQMRVVAPAHAIQRKNVYSTPKASSKVLAGYEFDHDSNILRTPNQSATPVFHPKKAGIGARLREMALRRPLKKSPRSGSSPSESRLSKQLARAKIREIQSPKALLLSPALRDSNPDGTVILIFTLKVLTGWFCISFGLLQYVASEINENLYSLVFLLCCHAHQMEDRNIFLKRPTANDTEEDILAMQAEWEAKKARQSKPSVQIHRVKGKSATSLTSEEAQPKPRIVKAIPSRNFEQGGRFFIDLDKITEEWSNQVLFDVEERNADWLESDRSDELARQGFEKLQYSVDDGFPEVLDLSAYYKKDAEVKRNAGGRSFFAAEFDRLHGRIEEAIPSVEDEQPSIDTEDNFAVENDKYLASLDQEKINELRQEIAEKINPATIAFLKNRHNKKENTKEAAKPTGGILCLQLDFHFFRPTIHSLKEKGFVAVSKFKASRKAAPTPTTTKEAEEMAPPAPPPPPPIVQDMLDQLEVLDEFSDRADEEKYNRLATDAVQLDFATKCLRSVAPRQQKNAVKLFDNCKNAPSGSKDPILEIARSRIDDIKELYLEQIKSGDETYFQFAAGVNPLVDGSWTLVPVRRVLDAVHKREGEVCQDDVDIVRLALLWTLLLHDERLTAFMAFADANDIYVRLAEVLLVGRDVLADDIIAACYSRLLTGYVLKAAADGRLCLRMDSRVAGLDAFMPFYEDLLVHFEEYSLGDVSFARTLLIGAYLNSAVGDR</sequence>
<keyword evidence="5" id="KW-1185">Reference proteome</keyword>
<evidence type="ECO:0000259" key="2">
    <source>
        <dbReference type="Pfam" id="PF08621"/>
    </source>
</evidence>
<reference evidence="4 5" key="1">
    <citation type="submission" date="2014-10" db="EMBL/GenBank/DDBJ databases">
        <title>Draft genome of the hookworm Ancylostoma caninum.</title>
        <authorList>
            <person name="Mitreva M."/>
        </authorList>
    </citation>
    <scope>NUCLEOTIDE SEQUENCE [LARGE SCALE GENOMIC DNA]</scope>
    <source>
        <strain evidence="4 5">Baltimore</strain>
    </source>
</reference>
<dbReference type="Pfam" id="PF25766">
    <property type="entry name" value="TPR_RPAP1"/>
    <property type="match status" value="1"/>
</dbReference>
<dbReference type="EMBL" id="JOJR01000159">
    <property type="protein sequence ID" value="RCN43387.1"/>
    <property type="molecule type" value="Genomic_DNA"/>
</dbReference>
<evidence type="ECO:0000256" key="1">
    <source>
        <dbReference type="SAM" id="MobiDB-lite"/>
    </source>
</evidence>
<dbReference type="PANTHER" id="PTHR21483:SF18">
    <property type="entry name" value="RNA POLYMERASE II-ASSOCIATED PROTEIN 1"/>
    <property type="match status" value="1"/>
</dbReference>
<evidence type="ECO:0000313" key="4">
    <source>
        <dbReference type="EMBL" id="RCN43387.1"/>
    </source>
</evidence>
<dbReference type="GO" id="GO:0006366">
    <property type="term" value="P:transcription by RNA polymerase II"/>
    <property type="evidence" value="ECO:0007669"/>
    <property type="project" value="InterPro"/>
</dbReference>
<dbReference type="InterPro" id="IPR039913">
    <property type="entry name" value="RPAP1/Rba50"/>
</dbReference>
<dbReference type="Pfam" id="PF08621">
    <property type="entry name" value="RPAP1_N"/>
    <property type="match status" value="1"/>
</dbReference>
<organism evidence="4 5">
    <name type="scientific">Ancylostoma caninum</name>
    <name type="common">Dog hookworm</name>
    <dbReference type="NCBI Taxonomy" id="29170"/>
    <lineage>
        <taxon>Eukaryota</taxon>
        <taxon>Metazoa</taxon>
        <taxon>Ecdysozoa</taxon>
        <taxon>Nematoda</taxon>
        <taxon>Chromadorea</taxon>
        <taxon>Rhabditida</taxon>
        <taxon>Rhabditina</taxon>
        <taxon>Rhabditomorpha</taxon>
        <taxon>Strongyloidea</taxon>
        <taxon>Ancylostomatidae</taxon>
        <taxon>Ancylostomatinae</taxon>
        <taxon>Ancylostoma</taxon>
    </lineage>
</organism>
<comment type="caution">
    <text evidence="4">The sequence shown here is derived from an EMBL/GenBank/DDBJ whole genome shotgun (WGS) entry which is preliminary data.</text>
</comment>
<feature type="domain" description="RPAP1/MINIYO-like TPR repeats" evidence="3">
    <location>
        <begin position="651"/>
        <end position="776"/>
    </location>
</feature>
<protein>
    <submittedName>
        <fullName evidence="4">RPAP1-like protein</fullName>
    </submittedName>
</protein>
<proteinExistence type="predicted"/>
<evidence type="ECO:0000259" key="3">
    <source>
        <dbReference type="Pfam" id="PF25766"/>
    </source>
</evidence>
<dbReference type="InterPro" id="IPR013930">
    <property type="entry name" value="RPAP1_N"/>
</dbReference>
<dbReference type="OrthoDB" id="5853122at2759"/>
<evidence type="ECO:0000313" key="5">
    <source>
        <dbReference type="Proteomes" id="UP000252519"/>
    </source>
</evidence>
<gene>
    <name evidence="4" type="ORF">ANCCAN_10652</name>
</gene>
<dbReference type="InterPro" id="IPR057989">
    <property type="entry name" value="TPR_RPAP1/MINIYO-like"/>
</dbReference>
<dbReference type="STRING" id="29170.A0A368GKH5"/>
<dbReference type="PANTHER" id="PTHR21483">
    <property type="entry name" value="RNA POLYMERASE II-ASSOCIATED PROTEIN 1"/>
    <property type="match status" value="1"/>
</dbReference>
<dbReference type="AlphaFoldDB" id="A0A368GKH5"/>
<feature type="region of interest" description="Disordered" evidence="1">
    <location>
        <begin position="502"/>
        <end position="523"/>
    </location>
</feature>
<accession>A0A368GKH5</accession>